<feature type="transmembrane region" description="Helical" evidence="6">
    <location>
        <begin position="102"/>
        <end position="123"/>
    </location>
</feature>
<evidence type="ECO:0000313" key="7">
    <source>
        <dbReference type="EMBL" id="KNG92564.1"/>
    </source>
</evidence>
<feature type="transmembrane region" description="Helical" evidence="6">
    <location>
        <begin position="184"/>
        <end position="205"/>
    </location>
</feature>
<dbReference type="GO" id="GO:0006672">
    <property type="term" value="P:ceramide metabolic process"/>
    <property type="evidence" value="ECO:0007669"/>
    <property type="project" value="InterPro"/>
</dbReference>
<feature type="transmembrane region" description="Helical" evidence="6">
    <location>
        <begin position="135"/>
        <end position="151"/>
    </location>
</feature>
<evidence type="ECO:0000256" key="5">
    <source>
        <dbReference type="ARBA" id="ARBA00023136"/>
    </source>
</evidence>
<comment type="caution">
    <text evidence="7">The sequence shown here is derived from an EMBL/GenBank/DDBJ whole genome shotgun (WGS) entry which is preliminary data.</text>
</comment>
<evidence type="ECO:0000256" key="4">
    <source>
        <dbReference type="ARBA" id="ARBA00022989"/>
    </source>
</evidence>
<comment type="subcellular location">
    <subcellularLocation>
        <location evidence="1">Membrane</location>
        <topology evidence="1">Multi-pass membrane protein</topology>
    </subcellularLocation>
</comment>
<dbReference type="RefSeq" id="WP_050531949.1">
    <property type="nucleotide sequence ID" value="NZ_AQQZ01000008.1"/>
</dbReference>
<keyword evidence="3" id="KW-0378">Hydrolase</keyword>
<dbReference type="OrthoDB" id="277121at2"/>
<feature type="transmembrane region" description="Helical" evidence="6">
    <location>
        <begin position="158"/>
        <end position="178"/>
    </location>
</feature>
<dbReference type="AlphaFoldDB" id="A0A0L1JLD7"/>
<organism evidence="7 8">
    <name type="scientific">Pseudaestuariivita atlantica</name>
    <dbReference type="NCBI Taxonomy" id="1317121"/>
    <lineage>
        <taxon>Bacteria</taxon>
        <taxon>Pseudomonadati</taxon>
        <taxon>Pseudomonadota</taxon>
        <taxon>Alphaproteobacteria</taxon>
        <taxon>Rhodobacterales</taxon>
        <taxon>Paracoccaceae</taxon>
        <taxon>Pseudaestuariivita</taxon>
    </lineage>
</organism>
<dbReference type="PATRIC" id="fig|1317121.7.peg.3964"/>
<dbReference type="EMBL" id="AQQZ01000008">
    <property type="protein sequence ID" value="KNG92564.1"/>
    <property type="molecule type" value="Genomic_DNA"/>
</dbReference>
<keyword evidence="8" id="KW-1185">Reference proteome</keyword>
<keyword evidence="2 6" id="KW-0812">Transmembrane</keyword>
<dbReference type="GO" id="GO:0016020">
    <property type="term" value="C:membrane"/>
    <property type="evidence" value="ECO:0007669"/>
    <property type="project" value="UniProtKB-SubCell"/>
</dbReference>
<dbReference type="InterPro" id="IPR008901">
    <property type="entry name" value="ACER"/>
</dbReference>
<evidence type="ECO:0000256" key="6">
    <source>
        <dbReference type="SAM" id="Phobius"/>
    </source>
</evidence>
<feature type="transmembrane region" description="Helical" evidence="6">
    <location>
        <begin position="46"/>
        <end position="68"/>
    </location>
</feature>
<evidence type="ECO:0000256" key="2">
    <source>
        <dbReference type="ARBA" id="ARBA00022692"/>
    </source>
</evidence>
<accession>A0A0L1JLD7</accession>
<evidence type="ECO:0000256" key="3">
    <source>
        <dbReference type="ARBA" id="ARBA00022801"/>
    </source>
</evidence>
<dbReference type="Proteomes" id="UP000036938">
    <property type="component" value="Unassembled WGS sequence"/>
</dbReference>
<keyword evidence="5 6" id="KW-0472">Membrane</keyword>
<name>A0A0L1JLD7_9RHOB</name>
<keyword evidence="4 6" id="KW-1133">Transmembrane helix</keyword>
<proteinExistence type="predicted"/>
<dbReference type="Pfam" id="PF05875">
    <property type="entry name" value="Ceramidase"/>
    <property type="match status" value="1"/>
</dbReference>
<reference evidence="7 8" key="1">
    <citation type="journal article" date="2015" name="Int. J. Syst. Evol. Microbiol.">
        <title>Aestuariivita atlantica sp. nov., isolated from deep sea sediment of the Atlantic Ocean.</title>
        <authorList>
            <person name="Li G."/>
            <person name="Lai Q."/>
            <person name="Du Y."/>
            <person name="Liu X."/>
            <person name="Sun F."/>
            <person name="Shao Z."/>
        </authorList>
    </citation>
    <scope>NUCLEOTIDE SEQUENCE [LARGE SCALE GENOMIC DNA]</scope>
    <source>
        <strain evidence="7 8">22II-S11-z3</strain>
    </source>
</reference>
<protein>
    <submittedName>
        <fullName evidence="7">Membrane protein</fullName>
    </submittedName>
</protein>
<dbReference type="GO" id="GO:0016811">
    <property type="term" value="F:hydrolase activity, acting on carbon-nitrogen (but not peptide) bonds, in linear amides"/>
    <property type="evidence" value="ECO:0007669"/>
    <property type="project" value="InterPro"/>
</dbReference>
<sequence>MNWTEQIDIYCERTDFTFWSEPLNALTNLLYLAGAIWMYRRTRGDGLPIATGLAVLLGLIAIGSFLFHTTATQWASLADTAPIGLFILLYLFAVNRDFLERLWWQAGLMTAAFIPYAAIMVPLLNKVQFFATSNFYWTVPLLLFAYAPFVARKRAETAWGMVAGGLLLSVSITVRSYDETLCEVWPIGTHFIWHALNAIMLPWMIEVYRRHMLVKRAALR</sequence>
<evidence type="ECO:0000256" key="1">
    <source>
        <dbReference type="ARBA" id="ARBA00004141"/>
    </source>
</evidence>
<feature type="transmembrane region" description="Helical" evidence="6">
    <location>
        <begin position="74"/>
        <end position="93"/>
    </location>
</feature>
<gene>
    <name evidence="7" type="ORF">ATO11_16175</name>
</gene>
<evidence type="ECO:0000313" key="8">
    <source>
        <dbReference type="Proteomes" id="UP000036938"/>
    </source>
</evidence>
<dbReference type="STRING" id="1317121.ATO11_16175"/>